<dbReference type="Pfam" id="PF16019">
    <property type="entry name" value="CSRNP_N"/>
    <property type="match status" value="2"/>
</dbReference>
<name>T1IG78_RHOPR</name>
<evidence type="ECO:0000313" key="11">
    <source>
        <dbReference type="EnsemblMetazoa" id="RPRC015297-PA"/>
    </source>
</evidence>
<comment type="subcellular location">
    <subcellularLocation>
        <location evidence="1">Nucleus</location>
    </subcellularLocation>
</comment>
<dbReference type="HOGENOM" id="CLU_034103_2_0_1"/>
<comment type="similarity">
    <text evidence="2">Belongs to the AXUD1 family.</text>
</comment>
<keyword evidence="12" id="KW-1185">Reference proteome</keyword>
<dbReference type="GO" id="GO:0005634">
    <property type="term" value="C:nucleus"/>
    <property type="evidence" value="ECO:0007669"/>
    <property type="project" value="UniProtKB-SubCell"/>
</dbReference>
<keyword evidence="4" id="KW-0805">Transcription regulation</keyword>
<feature type="region of interest" description="Disordered" evidence="9">
    <location>
        <begin position="223"/>
        <end position="252"/>
    </location>
</feature>
<evidence type="ECO:0000256" key="8">
    <source>
        <dbReference type="ARBA" id="ARBA00023242"/>
    </source>
</evidence>
<dbReference type="PANTHER" id="PTHR13580:SF9">
    <property type="entry name" value="AXIN1 UP-REGULATED 1, ISOFORM A"/>
    <property type="match status" value="1"/>
</dbReference>
<keyword evidence="5" id="KW-0238">DNA-binding</keyword>
<keyword evidence="3" id="KW-0053">Apoptosis</keyword>
<evidence type="ECO:0000256" key="6">
    <source>
        <dbReference type="ARBA" id="ARBA00023159"/>
    </source>
</evidence>
<dbReference type="InterPro" id="IPR031972">
    <property type="entry name" value="CSRNP_N"/>
</dbReference>
<keyword evidence="6" id="KW-0010">Activator</keyword>
<reference evidence="11" key="1">
    <citation type="submission" date="2015-05" db="UniProtKB">
        <authorList>
            <consortium name="EnsemblMetazoa"/>
        </authorList>
    </citation>
    <scope>IDENTIFICATION</scope>
</reference>
<evidence type="ECO:0000256" key="5">
    <source>
        <dbReference type="ARBA" id="ARBA00023125"/>
    </source>
</evidence>
<dbReference type="VEuPathDB" id="VectorBase:RPRC015297"/>
<dbReference type="GO" id="GO:0006915">
    <property type="term" value="P:apoptotic process"/>
    <property type="evidence" value="ECO:0007669"/>
    <property type="project" value="UniProtKB-KW"/>
</dbReference>
<evidence type="ECO:0000256" key="4">
    <source>
        <dbReference type="ARBA" id="ARBA00023015"/>
    </source>
</evidence>
<dbReference type="AlphaFoldDB" id="T1IG78"/>
<feature type="domain" description="Cysteine/serine-rich nuclear protein N-terminal" evidence="10">
    <location>
        <begin position="31"/>
        <end position="102"/>
    </location>
</feature>
<dbReference type="GO" id="GO:0000981">
    <property type="term" value="F:DNA-binding transcription factor activity, RNA polymerase II-specific"/>
    <property type="evidence" value="ECO:0007669"/>
    <property type="project" value="TreeGrafter"/>
</dbReference>
<dbReference type="PRINTS" id="PR02031">
    <property type="entry name" value="CYSSERRICHNP"/>
</dbReference>
<dbReference type="EnsemblMetazoa" id="RPRC015297-RA">
    <property type="protein sequence ID" value="RPRC015297-PA"/>
    <property type="gene ID" value="RPRC015297"/>
</dbReference>
<keyword evidence="8" id="KW-0539">Nucleus</keyword>
<evidence type="ECO:0000256" key="3">
    <source>
        <dbReference type="ARBA" id="ARBA00022703"/>
    </source>
</evidence>
<feature type="region of interest" description="Disordered" evidence="9">
    <location>
        <begin position="1"/>
        <end position="30"/>
    </location>
</feature>
<evidence type="ECO:0000313" key="12">
    <source>
        <dbReference type="Proteomes" id="UP000015103"/>
    </source>
</evidence>
<keyword evidence="7" id="KW-0804">Transcription</keyword>
<dbReference type="Proteomes" id="UP000015103">
    <property type="component" value="Unassembled WGS sequence"/>
</dbReference>
<dbReference type="eggNOG" id="KOG3813">
    <property type="taxonomic scope" value="Eukaryota"/>
</dbReference>
<protein>
    <recommendedName>
        <fullName evidence="10">Cysteine/serine-rich nuclear protein N-terminal domain-containing protein</fullName>
    </recommendedName>
</protein>
<evidence type="ECO:0000256" key="2">
    <source>
        <dbReference type="ARBA" id="ARBA00008548"/>
    </source>
</evidence>
<evidence type="ECO:0000256" key="9">
    <source>
        <dbReference type="SAM" id="MobiDB-lite"/>
    </source>
</evidence>
<dbReference type="GO" id="GO:0043565">
    <property type="term" value="F:sequence-specific DNA binding"/>
    <property type="evidence" value="ECO:0007669"/>
    <property type="project" value="TreeGrafter"/>
</dbReference>
<dbReference type="PANTHER" id="PTHR13580">
    <property type="entry name" value="TGF-BETA INDUCED APOPTOSIS PROTEIN"/>
    <property type="match status" value="1"/>
</dbReference>
<evidence type="ECO:0000256" key="7">
    <source>
        <dbReference type="ARBA" id="ARBA00023163"/>
    </source>
</evidence>
<dbReference type="OMA" id="MWEPLAV"/>
<dbReference type="GeneID" id="141448525"/>
<organism evidence="11 12">
    <name type="scientific">Rhodnius prolixus</name>
    <name type="common">Triatomid bug</name>
    <dbReference type="NCBI Taxonomy" id="13249"/>
    <lineage>
        <taxon>Eukaryota</taxon>
        <taxon>Metazoa</taxon>
        <taxon>Ecdysozoa</taxon>
        <taxon>Arthropoda</taxon>
        <taxon>Hexapoda</taxon>
        <taxon>Insecta</taxon>
        <taxon>Pterygota</taxon>
        <taxon>Neoptera</taxon>
        <taxon>Paraneoptera</taxon>
        <taxon>Hemiptera</taxon>
        <taxon>Heteroptera</taxon>
        <taxon>Panheteroptera</taxon>
        <taxon>Cimicomorpha</taxon>
        <taxon>Reduviidae</taxon>
        <taxon>Triatominae</taxon>
        <taxon>Rhodnius</taxon>
    </lineage>
</organism>
<accession>T1IG78</accession>
<feature type="domain" description="Cysteine/serine-rich nuclear protein N-terminal" evidence="10">
    <location>
        <begin position="118"/>
        <end position="218"/>
    </location>
</feature>
<sequence>MISSDEKKPKSALKKKTPTANREYAAQKRRNKSSVSFGNVDVFYFDRAQGFSTVPSTGGYALGMKKKHFRKNSYTLDQFVNEKKKNNRLCILGNPHKENKLESYTDITDIGQNEIILIEENERIQMLLRAGVKLDHNEKIECQIILESRLKNGCDCEDACNKSTCFCWKSGINCQVDRNRHPCGCTEIGCGNPYGRSVFNFQDVKSHFFEIMAKLRADKSASSMSYSNPMKAKKRDCKKKVNSSRPQSTKQKLFYADADNKINIK</sequence>
<proteinExistence type="inferred from homology"/>
<dbReference type="EMBL" id="ACPB03002363">
    <property type="status" value="NOT_ANNOTATED_CDS"/>
    <property type="molecule type" value="Genomic_DNA"/>
</dbReference>
<dbReference type="InterPro" id="IPR023260">
    <property type="entry name" value="Cys/Ser-rich_nuc_prot"/>
</dbReference>
<evidence type="ECO:0000256" key="1">
    <source>
        <dbReference type="ARBA" id="ARBA00004123"/>
    </source>
</evidence>
<dbReference type="RefSeq" id="XP_073973022.1">
    <property type="nucleotide sequence ID" value="XM_074116921.1"/>
</dbReference>
<feature type="compositionally biased region" description="Basic residues" evidence="9">
    <location>
        <begin position="231"/>
        <end position="242"/>
    </location>
</feature>
<dbReference type="InParanoid" id="T1IG78"/>
<evidence type="ECO:0000259" key="10">
    <source>
        <dbReference type="Pfam" id="PF16019"/>
    </source>
</evidence>